<keyword evidence="7" id="KW-0732">Signal</keyword>
<dbReference type="InterPro" id="IPR004843">
    <property type="entry name" value="Calcineurin-like_PHP"/>
</dbReference>
<name>A0ABM1W052_APLCA</name>
<comment type="catalytic activity">
    <reaction evidence="5">
        <text>a sphingomyelin + H2O = phosphocholine + an N-acylsphing-4-enine + H(+)</text>
        <dbReference type="Rhea" id="RHEA:19253"/>
        <dbReference type="ChEBI" id="CHEBI:15377"/>
        <dbReference type="ChEBI" id="CHEBI:15378"/>
        <dbReference type="ChEBI" id="CHEBI:17636"/>
        <dbReference type="ChEBI" id="CHEBI:52639"/>
        <dbReference type="ChEBI" id="CHEBI:295975"/>
        <dbReference type="EC" id="3.1.4.12"/>
    </reaction>
    <physiologicalReaction direction="left-to-right" evidence="5">
        <dbReference type="Rhea" id="RHEA:19254"/>
    </physiologicalReaction>
</comment>
<evidence type="ECO:0000256" key="4">
    <source>
        <dbReference type="ARBA" id="ARBA00023295"/>
    </source>
</evidence>
<evidence type="ECO:0000256" key="2">
    <source>
        <dbReference type="ARBA" id="ARBA00023157"/>
    </source>
</evidence>
<evidence type="ECO:0000313" key="9">
    <source>
        <dbReference type="Proteomes" id="UP000694888"/>
    </source>
</evidence>
<keyword evidence="4" id="KW-0326">Glycosidase</keyword>
<proteinExistence type="predicted"/>
<keyword evidence="1" id="KW-0378">Hydrolase</keyword>
<evidence type="ECO:0000259" key="8">
    <source>
        <dbReference type="PROSITE" id="PS50015"/>
    </source>
</evidence>
<dbReference type="Gene3D" id="3.60.21.10">
    <property type="match status" value="1"/>
</dbReference>
<feature type="non-terminal residue" evidence="10">
    <location>
        <position position="427"/>
    </location>
</feature>
<evidence type="ECO:0000313" key="10">
    <source>
        <dbReference type="RefSeq" id="XP_035828045.1"/>
    </source>
</evidence>
<dbReference type="SUPFAM" id="SSF47862">
    <property type="entry name" value="Saposin"/>
    <property type="match status" value="1"/>
</dbReference>
<dbReference type="InterPro" id="IPR008139">
    <property type="entry name" value="SaposinB_dom"/>
</dbReference>
<evidence type="ECO:0000256" key="1">
    <source>
        <dbReference type="ARBA" id="ARBA00022801"/>
    </source>
</evidence>
<dbReference type="GeneID" id="106012980"/>
<dbReference type="PANTHER" id="PTHR10340">
    <property type="entry name" value="SPHINGOMYELIN PHOSPHODIESTERASE"/>
    <property type="match status" value="1"/>
</dbReference>
<accession>A0ABM1W052</accession>
<feature type="chain" id="PRO_5045475855" evidence="7">
    <location>
        <begin position="25"/>
        <end position="427"/>
    </location>
</feature>
<feature type="compositionally biased region" description="Basic and acidic residues" evidence="6">
    <location>
        <begin position="34"/>
        <end position="52"/>
    </location>
</feature>
<feature type="signal peptide" evidence="7">
    <location>
        <begin position="1"/>
        <end position="24"/>
    </location>
</feature>
<dbReference type="PANTHER" id="PTHR10340:SF34">
    <property type="entry name" value="SPHINGOMYELIN PHOSPHODIESTERASE"/>
    <property type="match status" value="1"/>
</dbReference>
<sequence>MEVTLRFLTCFSMLLCLIASLSSASSETVNTRKYTQERPLSADDRKDVRLERVQQTTNKTESLPGEKRHSANESKSKLKQKPSSGNSRERVSGVTPFSQDAMTSYLSRKREWEDPSFDVSCFVCELTVGTIQKLLSNSTNWDIIEEEVVKICILFKVEDARVCRMVVKQFQEEVHYVFGHLVLSPSELCGTVLGTSCSTPYNPGEMWNVTLPTTPKPTPQPPTPPKPKSPTLRFLQITDMHLDFLYKAGSVIDCGEPVCCRDNDVTPSLRSGKVYGQGAGRFGDYQSCDAPLSMVLTMFKHLSTVSDQFDYVIFTGDIPAHDVWNQSRTDQLEHIYTLDHLLSTYLPDKPVYYCLGNHESAPVNSYPPPGIPGHSMDWMYGALAEVYMKWLPQSALDRVLRCGSYSYSPYPGFRIISVNSNYCNRGN</sequence>
<evidence type="ECO:0000256" key="6">
    <source>
        <dbReference type="SAM" id="MobiDB-lite"/>
    </source>
</evidence>
<feature type="compositionally biased region" description="Basic and acidic residues" evidence="6">
    <location>
        <begin position="64"/>
        <end position="76"/>
    </location>
</feature>
<gene>
    <name evidence="10" type="primary">LOC106012980</name>
</gene>
<evidence type="ECO:0000256" key="7">
    <source>
        <dbReference type="SAM" id="SignalP"/>
    </source>
</evidence>
<evidence type="ECO:0000256" key="3">
    <source>
        <dbReference type="ARBA" id="ARBA00023180"/>
    </source>
</evidence>
<dbReference type="RefSeq" id="XP_035828045.1">
    <property type="nucleotide sequence ID" value="XM_035972152.1"/>
</dbReference>
<reference evidence="10" key="1">
    <citation type="submission" date="2025-08" db="UniProtKB">
        <authorList>
            <consortium name="RefSeq"/>
        </authorList>
    </citation>
    <scope>IDENTIFICATION</scope>
</reference>
<feature type="region of interest" description="Disordered" evidence="6">
    <location>
        <begin position="28"/>
        <end position="94"/>
    </location>
</feature>
<feature type="domain" description="Saposin B-type" evidence="8">
    <location>
        <begin position="117"/>
        <end position="201"/>
    </location>
</feature>
<dbReference type="InterPro" id="IPR011001">
    <property type="entry name" value="Saposin-like"/>
</dbReference>
<protein>
    <submittedName>
        <fullName evidence="10">Sphingomyelin phosphodiesterase</fullName>
    </submittedName>
</protein>
<keyword evidence="2" id="KW-1015">Disulfide bond</keyword>
<evidence type="ECO:0000256" key="5">
    <source>
        <dbReference type="ARBA" id="ARBA00047268"/>
    </source>
</evidence>
<dbReference type="PROSITE" id="PS50015">
    <property type="entry name" value="SAP_B"/>
    <property type="match status" value="1"/>
</dbReference>
<dbReference type="InterPro" id="IPR029052">
    <property type="entry name" value="Metallo-depent_PP-like"/>
</dbReference>
<dbReference type="Proteomes" id="UP000694888">
    <property type="component" value="Unplaced"/>
</dbReference>
<dbReference type="Pfam" id="PF00149">
    <property type="entry name" value="Metallophos"/>
    <property type="match status" value="1"/>
</dbReference>
<dbReference type="SUPFAM" id="SSF56300">
    <property type="entry name" value="Metallo-dependent phosphatases"/>
    <property type="match status" value="1"/>
</dbReference>
<keyword evidence="3" id="KW-0325">Glycoprotein</keyword>
<organism evidence="9 10">
    <name type="scientific">Aplysia californica</name>
    <name type="common">California sea hare</name>
    <dbReference type="NCBI Taxonomy" id="6500"/>
    <lineage>
        <taxon>Eukaryota</taxon>
        <taxon>Metazoa</taxon>
        <taxon>Spiralia</taxon>
        <taxon>Lophotrochozoa</taxon>
        <taxon>Mollusca</taxon>
        <taxon>Gastropoda</taxon>
        <taxon>Heterobranchia</taxon>
        <taxon>Euthyneura</taxon>
        <taxon>Tectipleura</taxon>
        <taxon>Aplysiida</taxon>
        <taxon>Aplysioidea</taxon>
        <taxon>Aplysiidae</taxon>
        <taxon>Aplysia</taxon>
    </lineage>
</organism>
<dbReference type="Gene3D" id="1.10.225.10">
    <property type="entry name" value="Saposin-like"/>
    <property type="match status" value="1"/>
</dbReference>
<keyword evidence="9" id="KW-1185">Reference proteome</keyword>